<dbReference type="PANTHER" id="PTHR10361">
    <property type="entry name" value="SODIUM-BILE ACID COTRANSPORTER"/>
    <property type="match status" value="1"/>
</dbReference>
<feature type="transmembrane region" description="Helical" evidence="5">
    <location>
        <begin position="199"/>
        <end position="216"/>
    </location>
</feature>
<evidence type="ECO:0000256" key="3">
    <source>
        <dbReference type="ARBA" id="ARBA00022989"/>
    </source>
</evidence>
<dbReference type="AlphaFoldDB" id="Q7U8I3"/>
<accession>Q7U8I3</accession>
<keyword evidence="2 5" id="KW-0812">Transmembrane</keyword>
<feature type="transmembrane region" description="Helical" evidence="5">
    <location>
        <begin position="172"/>
        <end position="192"/>
    </location>
</feature>
<dbReference type="eggNOG" id="COG0385">
    <property type="taxonomic scope" value="Bacteria"/>
</dbReference>
<dbReference type="Proteomes" id="UP000001422">
    <property type="component" value="Chromosome"/>
</dbReference>
<proteinExistence type="predicted"/>
<comment type="subcellular location">
    <subcellularLocation>
        <location evidence="1">Membrane</location>
        <topology evidence="1">Multi-pass membrane protein</topology>
    </subcellularLocation>
</comment>
<dbReference type="HOGENOM" id="CLU_034788_1_2_3"/>
<keyword evidence="3 5" id="KW-1133">Transmembrane helix</keyword>
<organism evidence="6 7">
    <name type="scientific">Parasynechococcus marenigrum (strain WH8102)</name>
    <dbReference type="NCBI Taxonomy" id="84588"/>
    <lineage>
        <taxon>Bacteria</taxon>
        <taxon>Bacillati</taxon>
        <taxon>Cyanobacteriota</taxon>
        <taxon>Cyanophyceae</taxon>
        <taxon>Synechococcales</taxon>
        <taxon>Prochlorococcaceae</taxon>
        <taxon>Parasynechococcus</taxon>
        <taxon>Parasynechococcus marenigrum</taxon>
    </lineage>
</organism>
<keyword evidence="4 5" id="KW-0472">Membrane</keyword>
<protein>
    <submittedName>
        <fullName evidence="6">Sodium/bile acid cotransporter family</fullName>
    </submittedName>
</protein>
<dbReference type="EMBL" id="BX569690">
    <property type="protein sequence ID" value="CAE07150.1"/>
    <property type="molecule type" value="Genomic_DNA"/>
</dbReference>
<evidence type="ECO:0000313" key="7">
    <source>
        <dbReference type="Proteomes" id="UP000001422"/>
    </source>
</evidence>
<dbReference type="InterPro" id="IPR038770">
    <property type="entry name" value="Na+/solute_symporter_sf"/>
</dbReference>
<dbReference type="KEGG" id="syw:SYNW0635"/>
<dbReference type="Gene3D" id="1.20.1530.20">
    <property type="match status" value="1"/>
</dbReference>
<name>Q7U8I3_PARMW</name>
<gene>
    <name evidence="6" type="ordered locus">SYNW0635</name>
</gene>
<feature type="transmembrane region" description="Helical" evidence="5">
    <location>
        <begin position="84"/>
        <end position="101"/>
    </location>
</feature>
<feature type="transmembrane region" description="Helical" evidence="5">
    <location>
        <begin position="267"/>
        <end position="285"/>
    </location>
</feature>
<feature type="transmembrane region" description="Helical" evidence="5">
    <location>
        <begin position="236"/>
        <end position="255"/>
    </location>
</feature>
<keyword evidence="7" id="KW-1185">Reference proteome</keyword>
<dbReference type="STRING" id="84588.SYNW0635"/>
<evidence type="ECO:0000256" key="1">
    <source>
        <dbReference type="ARBA" id="ARBA00004141"/>
    </source>
</evidence>
<feature type="transmembrane region" description="Helical" evidence="5">
    <location>
        <begin position="107"/>
        <end position="131"/>
    </location>
</feature>
<sequence>MEGFGSGVDHRRMTAETEVIIAGQIQQGLLLGLGPLQSPGKISAAPGVQRAAACWILRCHGISLGGHRRSGWVFRWPVMSLERFTTLFPLWTLLGSLLALLHPPLFVWFRGPLITIGLGVIMLGMGLGLTPRDFLRVSRQPRAVILGVAAQFLVMPSLAAAIAVLLQLPAPLAVGLILVGCCPGGTASNVVTLIAKGDVALSVVMTSISTMAAVVLTPRLTELLASQYVPVDGWLLLLRVLQVVLVPVACGVLLKQGVPRLANRVEPVMPPIAVVAIVLIVASVVGSQRQLLLEQGALLLLACLLLHGGGFLLGFLMARLVGASSQAQCTISIEVGMQNSGLAVVLARTGGFSSPLTALPGAISAVVHCLLGSALAAVWRRSDHAEVLNSSHP</sequence>
<evidence type="ECO:0000256" key="2">
    <source>
        <dbReference type="ARBA" id="ARBA00022692"/>
    </source>
</evidence>
<dbReference type="Pfam" id="PF01758">
    <property type="entry name" value="SBF"/>
    <property type="match status" value="1"/>
</dbReference>
<reference evidence="6 7" key="1">
    <citation type="journal article" date="2003" name="Nature">
        <title>The genome of a motile marine Synechococcus.</title>
        <authorList>
            <person name="Palenik B."/>
            <person name="Brahamsha B."/>
            <person name="Larimer F."/>
            <person name="Land M."/>
            <person name="Hauser L."/>
            <person name="Chain P."/>
            <person name="Lamerdin J."/>
            <person name="Regala W."/>
            <person name="Allen E.A."/>
            <person name="McCarren J."/>
            <person name="Paulsen I."/>
            <person name="Dufresne A."/>
            <person name="Partensky F."/>
            <person name="Webb E."/>
            <person name="Waterbury J."/>
        </authorList>
    </citation>
    <scope>NUCLEOTIDE SEQUENCE [LARGE SCALE GENOMIC DNA]</scope>
    <source>
        <strain evidence="6 7">WH8102</strain>
    </source>
</reference>
<feature type="transmembrane region" description="Helical" evidence="5">
    <location>
        <begin position="143"/>
        <end position="166"/>
    </location>
</feature>
<dbReference type="InterPro" id="IPR002657">
    <property type="entry name" value="BilAc:Na_symport/Acr3"/>
</dbReference>
<feature type="transmembrane region" description="Helical" evidence="5">
    <location>
        <begin position="297"/>
        <end position="318"/>
    </location>
</feature>
<evidence type="ECO:0000313" key="6">
    <source>
        <dbReference type="EMBL" id="CAE07150.1"/>
    </source>
</evidence>
<dbReference type="InterPro" id="IPR004710">
    <property type="entry name" value="Bilac:Na_transpt"/>
</dbReference>
<dbReference type="GO" id="GO:0016020">
    <property type="term" value="C:membrane"/>
    <property type="evidence" value="ECO:0007669"/>
    <property type="project" value="UniProtKB-SubCell"/>
</dbReference>
<evidence type="ECO:0000256" key="5">
    <source>
        <dbReference type="SAM" id="Phobius"/>
    </source>
</evidence>
<dbReference type="PANTHER" id="PTHR10361:SF28">
    <property type="entry name" value="P3 PROTEIN-RELATED"/>
    <property type="match status" value="1"/>
</dbReference>
<evidence type="ECO:0000256" key="4">
    <source>
        <dbReference type="ARBA" id="ARBA00023136"/>
    </source>
</evidence>